<dbReference type="GO" id="GO:0055070">
    <property type="term" value="P:copper ion homeostasis"/>
    <property type="evidence" value="ECO:0007669"/>
    <property type="project" value="InterPro"/>
</dbReference>
<dbReference type="InterPro" id="IPR021522">
    <property type="entry name" value="MctB"/>
</dbReference>
<keyword evidence="3" id="KW-1185">Reference proteome</keyword>
<dbReference type="GO" id="GO:0016020">
    <property type="term" value="C:membrane"/>
    <property type="evidence" value="ECO:0007669"/>
    <property type="project" value="InterPro"/>
</dbReference>
<evidence type="ECO:0008006" key="4">
    <source>
        <dbReference type="Google" id="ProtNLM"/>
    </source>
</evidence>
<name>A0A9W6SLU5_9ACTN</name>
<proteinExistence type="predicted"/>
<feature type="coiled-coil region" evidence="1">
    <location>
        <begin position="41"/>
        <end position="68"/>
    </location>
</feature>
<comment type="caution">
    <text evidence="2">The sequence shown here is derived from an EMBL/GenBank/DDBJ whole genome shotgun (WGS) entry which is preliminary data.</text>
</comment>
<evidence type="ECO:0000313" key="2">
    <source>
        <dbReference type="EMBL" id="GLZ79319.1"/>
    </source>
</evidence>
<dbReference type="RefSeq" id="WP_285664441.1">
    <property type="nucleotide sequence ID" value="NZ_BSTX01000002.1"/>
</dbReference>
<dbReference type="AlphaFoldDB" id="A0A9W6SLU5"/>
<organism evidence="2 3">
    <name type="scientific">Actinorhabdospora filicis</name>
    <dbReference type="NCBI Taxonomy" id="1785913"/>
    <lineage>
        <taxon>Bacteria</taxon>
        <taxon>Bacillati</taxon>
        <taxon>Actinomycetota</taxon>
        <taxon>Actinomycetes</taxon>
        <taxon>Micromonosporales</taxon>
        <taxon>Micromonosporaceae</taxon>
        <taxon>Actinorhabdospora</taxon>
    </lineage>
</organism>
<keyword evidence="1" id="KW-0175">Coiled coil</keyword>
<sequence length="306" mass="31920">MINFRYHLVSLTAVFLALAIGLVLGTAALNGPASDFLQDQVSSLREQNDTIRKSLEQLQSQLDQEEEFAKQIAPTALAGKLTDKPVLLLTVAGADEKDVQGAMEMLALTGAKVTGQLDLTDNFINPEKRDELLDLVKQLLPDHVGNLPNNVNGVETASALLGAVLMAGGPEVSPEEQKMVLSGFTTGQMLLGKDTFNGTRAAAVLIIAPRPYTDSQATLRNGYVATIAAQFDKYGSALLAMPVAGGAVTIVRDDPALNLSLSTVDNISTPQGQVAACLGLASDLAGKPGDWGSGAGAESTVPVPQA</sequence>
<reference evidence="2" key="1">
    <citation type="submission" date="2023-03" db="EMBL/GenBank/DDBJ databases">
        <title>Actinorhabdospora filicis NBRC 111898.</title>
        <authorList>
            <person name="Ichikawa N."/>
            <person name="Sato H."/>
            <person name="Tonouchi N."/>
        </authorList>
    </citation>
    <scope>NUCLEOTIDE SEQUENCE</scope>
    <source>
        <strain evidence="2">NBRC 111898</strain>
    </source>
</reference>
<evidence type="ECO:0000256" key="1">
    <source>
        <dbReference type="SAM" id="Coils"/>
    </source>
</evidence>
<dbReference type="EMBL" id="BSTX01000002">
    <property type="protein sequence ID" value="GLZ79319.1"/>
    <property type="molecule type" value="Genomic_DNA"/>
</dbReference>
<dbReference type="Proteomes" id="UP001165079">
    <property type="component" value="Unassembled WGS sequence"/>
</dbReference>
<accession>A0A9W6SLU5</accession>
<gene>
    <name evidence="2" type="ORF">Afil01_41260</name>
</gene>
<protein>
    <recommendedName>
        <fullName evidence="4">Copper transport outer membrane protein MctB</fullName>
    </recommendedName>
</protein>
<dbReference type="Pfam" id="PF11382">
    <property type="entry name" value="MctB"/>
    <property type="match status" value="1"/>
</dbReference>
<evidence type="ECO:0000313" key="3">
    <source>
        <dbReference type="Proteomes" id="UP001165079"/>
    </source>
</evidence>